<dbReference type="SUPFAM" id="SSF53098">
    <property type="entry name" value="Ribonuclease H-like"/>
    <property type="match status" value="1"/>
</dbReference>
<dbReference type="Proteomes" id="UP000765509">
    <property type="component" value="Unassembled WGS sequence"/>
</dbReference>
<gene>
    <name evidence="1" type="ORF">O181_051886</name>
</gene>
<dbReference type="EMBL" id="AVOT02022635">
    <property type="protein sequence ID" value="MBW0512171.1"/>
    <property type="molecule type" value="Genomic_DNA"/>
</dbReference>
<evidence type="ECO:0000313" key="1">
    <source>
        <dbReference type="EMBL" id="MBW0512171.1"/>
    </source>
</evidence>
<organism evidence="1 2">
    <name type="scientific">Austropuccinia psidii MF-1</name>
    <dbReference type="NCBI Taxonomy" id="1389203"/>
    <lineage>
        <taxon>Eukaryota</taxon>
        <taxon>Fungi</taxon>
        <taxon>Dikarya</taxon>
        <taxon>Basidiomycota</taxon>
        <taxon>Pucciniomycotina</taxon>
        <taxon>Pucciniomycetes</taxon>
        <taxon>Pucciniales</taxon>
        <taxon>Sphaerophragmiaceae</taxon>
        <taxon>Austropuccinia</taxon>
    </lineage>
</organism>
<name>A0A9Q3HNR6_9BASI</name>
<dbReference type="InterPro" id="IPR012337">
    <property type="entry name" value="RNaseH-like_sf"/>
</dbReference>
<dbReference type="AlphaFoldDB" id="A0A9Q3HNR6"/>
<evidence type="ECO:0000313" key="2">
    <source>
        <dbReference type="Proteomes" id="UP000765509"/>
    </source>
</evidence>
<dbReference type="InterPro" id="IPR036397">
    <property type="entry name" value="RNaseH_sf"/>
</dbReference>
<protein>
    <submittedName>
        <fullName evidence="1">Uncharacterized protein</fullName>
    </submittedName>
</protein>
<dbReference type="GO" id="GO:0003676">
    <property type="term" value="F:nucleic acid binding"/>
    <property type="evidence" value="ECO:0007669"/>
    <property type="project" value="InterPro"/>
</dbReference>
<proteinExistence type="predicted"/>
<dbReference type="Gene3D" id="3.30.420.10">
    <property type="entry name" value="Ribonuclease H-like superfamily/Ribonuclease H"/>
    <property type="match status" value="1"/>
</dbReference>
<comment type="caution">
    <text evidence="1">The sequence shown here is derived from an EMBL/GenBank/DDBJ whole genome shotgun (WGS) entry which is preliminary data.</text>
</comment>
<accession>A0A9Q3HNR6</accession>
<keyword evidence="2" id="KW-1185">Reference proteome</keyword>
<reference evidence="1" key="1">
    <citation type="submission" date="2021-03" db="EMBL/GenBank/DDBJ databases">
        <title>Draft genome sequence of rust myrtle Austropuccinia psidii MF-1, a brazilian biotype.</title>
        <authorList>
            <person name="Quecine M.C."/>
            <person name="Pachon D.M.R."/>
            <person name="Bonatelli M.L."/>
            <person name="Correr F.H."/>
            <person name="Franceschini L.M."/>
            <person name="Leite T.F."/>
            <person name="Margarido G.R.A."/>
            <person name="Almeida C.A."/>
            <person name="Ferrarezi J.A."/>
            <person name="Labate C.A."/>
        </authorList>
    </citation>
    <scope>NUCLEOTIDE SEQUENCE</scope>
    <source>
        <strain evidence="1">MF-1</strain>
    </source>
</reference>
<sequence>MDLVTALPSSGDKFSNSCLVIPDRYSKTPIFLPCHKDDIARDTALILWSRTNLHRFFGPKLSFPTAYHPQTDELAERMIQTLQDMIRRFFAYGLEFKYSDAFTHYRCTLIPALQLEYKTSVHFSTGQTPAMLEKGWNPRLPADILRKDLIDINPTASRFKIILNKVKHHAKKSTNDTFDYSNRNETRVTKYQTLK</sequence>